<dbReference type="Proteomes" id="UP000447545">
    <property type="component" value="Unassembled WGS sequence"/>
</dbReference>
<dbReference type="InterPro" id="IPR007627">
    <property type="entry name" value="RNA_pol_sigma70_r2"/>
</dbReference>
<keyword evidence="4" id="KW-0804">Transcription</keyword>
<dbReference type="InterPro" id="IPR013324">
    <property type="entry name" value="RNA_pol_sigma_r3/r4-like"/>
</dbReference>
<dbReference type="InterPro" id="IPR036388">
    <property type="entry name" value="WH-like_DNA-bd_sf"/>
</dbReference>
<dbReference type="PANTHER" id="PTHR43133">
    <property type="entry name" value="RNA POLYMERASE ECF-TYPE SIGMA FACTO"/>
    <property type="match status" value="1"/>
</dbReference>
<name>A0A7K1GBR5_9FLAO</name>
<evidence type="ECO:0000313" key="7">
    <source>
        <dbReference type="EMBL" id="MTE26485.1"/>
    </source>
</evidence>
<dbReference type="InterPro" id="IPR013249">
    <property type="entry name" value="RNA_pol_sigma70_r4_t2"/>
</dbReference>
<dbReference type="Pfam" id="PF04542">
    <property type="entry name" value="Sigma70_r2"/>
    <property type="match status" value="1"/>
</dbReference>
<keyword evidence="3" id="KW-0731">Sigma factor</keyword>
<dbReference type="InterPro" id="IPR013325">
    <property type="entry name" value="RNA_pol_sigma_r2"/>
</dbReference>
<keyword evidence="8" id="KW-1185">Reference proteome</keyword>
<evidence type="ECO:0000256" key="4">
    <source>
        <dbReference type="ARBA" id="ARBA00023163"/>
    </source>
</evidence>
<dbReference type="Pfam" id="PF08281">
    <property type="entry name" value="Sigma70_r4_2"/>
    <property type="match status" value="1"/>
</dbReference>
<evidence type="ECO:0000313" key="8">
    <source>
        <dbReference type="Proteomes" id="UP000447545"/>
    </source>
</evidence>
<dbReference type="InterPro" id="IPR039425">
    <property type="entry name" value="RNA_pol_sigma-70-like"/>
</dbReference>
<comment type="caution">
    <text evidence="7">The sequence shown here is derived from an EMBL/GenBank/DDBJ whole genome shotgun (WGS) entry which is preliminary data.</text>
</comment>
<proteinExistence type="inferred from homology"/>
<evidence type="ECO:0000256" key="2">
    <source>
        <dbReference type="ARBA" id="ARBA00023015"/>
    </source>
</evidence>
<gene>
    <name evidence="7" type="ORF">F1003_06015</name>
</gene>
<keyword evidence="2" id="KW-0805">Transcription regulation</keyword>
<feature type="domain" description="RNA polymerase sigma factor 70 region 4 type 2" evidence="6">
    <location>
        <begin position="113"/>
        <end position="164"/>
    </location>
</feature>
<reference evidence="7 8" key="1">
    <citation type="submission" date="2019-11" db="EMBL/GenBank/DDBJ databases">
        <title>Winogradskyella ouciana sp. nov., isolated from the hadal seawater of the Mariana Trench.</title>
        <authorList>
            <person name="Liu R."/>
        </authorList>
    </citation>
    <scope>NUCLEOTIDE SEQUENCE [LARGE SCALE GENOMIC DNA]</scope>
    <source>
        <strain evidence="7 8">ZXX205</strain>
    </source>
</reference>
<dbReference type="SUPFAM" id="SSF88659">
    <property type="entry name" value="Sigma3 and sigma4 domains of RNA polymerase sigma factors"/>
    <property type="match status" value="1"/>
</dbReference>
<dbReference type="EMBL" id="WJYA01000004">
    <property type="protein sequence ID" value="MTE26485.1"/>
    <property type="molecule type" value="Genomic_DNA"/>
</dbReference>
<dbReference type="GO" id="GO:0006352">
    <property type="term" value="P:DNA-templated transcription initiation"/>
    <property type="evidence" value="ECO:0007669"/>
    <property type="project" value="InterPro"/>
</dbReference>
<sequence length="174" mass="20453">MPKSLYKDICDKLRFSKLYETYAQSLSNILFYKYGERLNPADKVQEAFIKLWENCAKIAPEAAKTYLYTTANNMMLNAVKHQKVVLKYQQVKPKDYTNESPEFVLRKKEFLKRFERVLSQLKEEERVAFLLNKVDGKTHKEVAEILGITKKVAEHRIYGALNKLKGELEELNRK</sequence>
<accession>A0A7K1GBR5</accession>
<dbReference type="CDD" id="cd06171">
    <property type="entry name" value="Sigma70_r4"/>
    <property type="match status" value="1"/>
</dbReference>
<evidence type="ECO:0000259" key="6">
    <source>
        <dbReference type="Pfam" id="PF08281"/>
    </source>
</evidence>
<dbReference type="InterPro" id="IPR014284">
    <property type="entry name" value="RNA_pol_sigma-70_dom"/>
</dbReference>
<evidence type="ECO:0000256" key="1">
    <source>
        <dbReference type="ARBA" id="ARBA00010641"/>
    </source>
</evidence>
<dbReference type="GO" id="GO:0003677">
    <property type="term" value="F:DNA binding"/>
    <property type="evidence" value="ECO:0007669"/>
    <property type="project" value="InterPro"/>
</dbReference>
<feature type="domain" description="RNA polymerase sigma-70 region 2" evidence="5">
    <location>
        <begin position="18"/>
        <end position="83"/>
    </location>
</feature>
<evidence type="ECO:0000256" key="3">
    <source>
        <dbReference type="ARBA" id="ARBA00023082"/>
    </source>
</evidence>
<dbReference type="PANTHER" id="PTHR43133:SF46">
    <property type="entry name" value="RNA POLYMERASE SIGMA-70 FACTOR ECF SUBFAMILY"/>
    <property type="match status" value="1"/>
</dbReference>
<organism evidence="7 8">
    <name type="scientific">Winogradskyella ouciana</name>
    <dbReference type="NCBI Taxonomy" id="2608631"/>
    <lineage>
        <taxon>Bacteria</taxon>
        <taxon>Pseudomonadati</taxon>
        <taxon>Bacteroidota</taxon>
        <taxon>Flavobacteriia</taxon>
        <taxon>Flavobacteriales</taxon>
        <taxon>Flavobacteriaceae</taxon>
        <taxon>Winogradskyella</taxon>
    </lineage>
</organism>
<dbReference type="Gene3D" id="1.10.1740.10">
    <property type="match status" value="1"/>
</dbReference>
<dbReference type="AlphaFoldDB" id="A0A7K1GBR5"/>
<dbReference type="SUPFAM" id="SSF88946">
    <property type="entry name" value="Sigma2 domain of RNA polymerase sigma factors"/>
    <property type="match status" value="1"/>
</dbReference>
<dbReference type="GO" id="GO:0016987">
    <property type="term" value="F:sigma factor activity"/>
    <property type="evidence" value="ECO:0007669"/>
    <property type="project" value="UniProtKB-KW"/>
</dbReference>
<dbReference type="NCBIfam" id="TIGR02937">
    <property type="entry name" value="sigma70-ECF"/>
    <property type="match status" value="1"/>
</dbReference>
<dbReference type="RefSeq" id="WP_155088305.1">
    <property type="nucleotide sequence ID" value="NZ_WJYA01000004.1"/>
</dbReference>
<evidence type="ECO:0000259" key="5">
    <source>
        <dbReference type="Pfam" id="PF04542"/>
    </source>
</evidence>
<dbReference type="Gene3D" id="1.10.10.10">
    <property type="entry name" value="Winged helix-like DNA-binding domain superfamily/Winged helix DNA-binding domain"/>
    <property type="match status" value="1"/>
</dbReference>
<protein>
    <submittedName>
        <fullName evidence="7">Sigma-70 family RNA polymerase sigma factor</fullName>
    </submittedName>
</protein>
<comment type="similarity">
    <text evidence="1">Belongs to the sigma-70 factor family. ECF subfamily.</text>
</comment>